<dbReference type="AlphaFoldDB" id="A0A4U6WBG4"/>
<name>A0A4U6WBG4_SETVI</name>
<organism evidence="2 3">
    <name type="scientific">Setaria viridis</name>
    <name type="common">Green bristlegrass</name>
    <name type="synonym">Setaria italica subsp. viridis</name>
    <dbReference type="NCBI Taxonomy" id="4556"/>
    <lineage>
        <taxon>Eukaryota</taxon>
        <taxon>Viridiplantae</taxon>
        <taxon>Streptophyta</taxon>
        <taxon>Embryophyta</taxon>
        <taxon>Tracheophyta</taxon>
        <taxon>Spermatophyta</taxon>
        <taxon>Magnoliopsida</taxon>
        <taxon>Liliopsida</taxon>
        <taxon>Poales</taxon>
        <taxon>Poaceae</taxon>
        <taxon>PACMAD clade</taxon>
        <taxon>Panicoideae</taxon>
        <taxon>Panicodae</taxon>
        <taxon>Paniceae</taxon>
        <taxon>Cenchrinae</taxon>
        <taxon>Setaria</taxon>
    </lineage>
</organism>
<keyword evidence="3" id="KW-1185">Reference proteome</keyword>
<proteinExistence type="predicted"/>
<dbReference type="Gramene" id="TKW40080">
    <property type="protein sequence ID" value="TKW40080"/>
    <property type="gene ID" value="SEVIR_1G222701v2"/>
</dbReference>
<accession>A0A4U6WBG4</accession>
<gene>
    <name evidence="2" type="ORF">SEVIR_1G222701v2</name>
</gene>
<sequence length="190" mass="20120">MRQLEITGRAACAPWPISSSQPVPISASGPGAVQAGILVLRPGPDIRDQVAILGREGLGLLIGEDRRCRHLGRCRHDDGDMVRHQPGQGAEDGVREEGAPGGVDKGPIQTHQSGHLAAIAPGELPVGEGQFLKLCGVHGGIEALSRRRIEVVVVAVGGVAREFEVAENQPWDRGEVPAMRVISPRKAGRR</sequence>
<evidence type="ECO:0000313" key="2">
    <source>
        <dbReference type="EMBL" id="TKW40080.1"/>
    </source>
</evidence>
<feature type="region of interest" description="Disordered" evidence="1">
    <location>
        <begin position="79"/>
        <end position="100"/>
    </location>
</feature>
<evidence type="ECO:0000313" key="3">
    <source>
        <dbReference type="Proteomes" id="UP000298652"/>
    </source>
</evidence>
<evidence type="ECO:0000256" key="1">
    <source>
        <dbReference type="SAM" id="MobiDB-lite"/>
    </source>
</evidence>
<reference evidence="2" key="1">
    <citation type="submission" date="2019-03" db="EMBL/GenBank/DDBJ databases">
        <title>WGS assembly of Setaria viridis.</title>
        <authorList>
            <person name="Huang P."/>
            <person name="Jenkins J."/>
            <person name="Grimwood J."/>
            <person name="Barry K."/>
            <person name="Healey A."/>
            <person name="Mamidi S."/>
            <person name="Sreedasyam A."/>
            <person name="Shu S."/>
            <person name="Feldman M."/>
            <person name="Wu J."/>
            <person name="Yu Y."/>
            <person name="Chen C."/>
            <person name="Johnson J."/>
            <person name="Rokhsar D."/>
            <person name="Baxter I."/>
            <person name="Schmutz J."/>
            <person name="Brutnell T."/>
            <person name="Kellogg E."/>
        </authorList>
    </citation>
    <scope>NUCLEOTIDE SEQUENCE [LARGE SCALE GENOMIC DNA]</scope>
</reference>
<protein>
    <submittedName>
        <fullName evidence="2">Uncharacterized protein</fullName>
    </submittedName>
</protein>
<dbReference type="Proteomes" id="UP000298652">
    <property type="component" value="Chromosome 1"/>
</dbReference>
<dbReference type="EMBL" id="CM016552">
    <property type="protein sequence ID" value="TKW40080.1"/>
    <property type="molecule type" value="Genomic_DNA"/>
</dbReference>